<accession>A0A849ABA6</accession>
<dbReference type="Gene3D" id="1.10.357.10">
    <property type="entry name" value="Tetracycline Repressor, domain 2"/>
    <property type="match status" value="1"/>
</dbReference>
<dbReference type="InterPro" id="IPR050109">
    <property type="entry name" value="HTH-type_TetR-like_transc_reg"/>
</dbReference>
<protein>
    <submittedName>
        <fullName evidence="6">TetR/AcrR family transcriptional regulator</fullName>
    </submittedName>
</protein>
<dbReference type="Pfam" id="PF00440">
    <property type="entry name" value="TetR_N"/>
    <property type="match status" value="1"/>
</dbReference>
<dbReference type="PANTHER" id="PTHR30055:SF238">
    <property type="entry name" value="MYCOFACTOCIN BIOSYNTHESIS TRANSCRIPTIONAL REGULATOR MFTR-RELATED"/>
    <property type="match status" value="1"/>
</dbReference>
<dbReference type="SUPFAM" id="SSF46689">
    <property type="entry name" value="Homeodomain-like"/>
    <property type="match status" value="1"/>
</dbReference>
<feature type="domain" description="HTH tetR-type" evidence="5">
    <location>
        <begin position="27"/>
        <end position="87"/>
    </location>
</feature>
<dbReference type="PANTHER" id="PTHR30055">
    <property type="entry name" value="HTH-TYPE TRANSCRIPTIONAL REGULATOR RUTR"/>
    <property type="match status" value="1"/>
</dbReference>
<keyword evidence="1" id="KW-0805">Transcription regulation</keyword>
<keyword evidence="2 4" id="KW-0238">DNA-binding</keyword>
<evidence type="ECO:0000256" key="2">
    <source>
        <dbReference type="ARBA" id="ARBA00023125"/>
    </source>
</evidence>
<dbReference type="Proteomes" id="UP000557772">
    <property type="component" value="Unassembled WGS sequence"/>
</dbReference>
<evidence type="ECO:0000313" key="6">
    <source>
        <dbReference type="EMBL" id="NNG38194.1"/>
    </source>
</evidence>
<dbReference type="InterPro" id="IPR001647">
    <property type="entry name" value="HTH_TetR"/>
</dbReference>
<evidence type="ECO:0000313" key="7">
    <source>
        <dbReference type="Proteomes" id="UP000557772"/>
    </source>
</evidence>
<feature type="DNA-binding region" description="H-T-H motif" evidence="4">
    <location>
        <begin position="50"/>
        <end position="69"/>
    </location>
</feature>
<dbReference type="PRINTS" id="PR00455">
    <property type="entry name" value="HTHTETR"/>
</dbReference>
<dbReference type="GO" id="GO:0003700">
    <property type="term" value="F:DNA-binding transcription factor activity"/>
    <property type="evidence" value="ECO:0007669"/>
    <property type="project" value="TreeGrafter"/>
</dbReference>
<evidence type="ECO:0000256" key="4">
    <source>
        <dbReference type="PROSITE-ProRule" id="PRU00335"/>
    </source>
</evidence>
<dbReference type="EMBL" id="JABENB010000001">
    <property type="protein sequence ID" value="NNG38194.1"/>
    <property type="molecule type" value="Genomic_DNA"/>
</dbReference>
<sequence length="212" mass="24013">MMAMRFRGSTDTDPRHLVAAKMTDKRLRTAYRITRAAQRLAVEKGYDDFTLDELAERAEVSRRTLFNYYDSKLEATIGAGPWLDQHDIDVYLAGGPTGESVADLAELVLATLRASAGDEFTREDLRMTRQCFERNPKLLIATADLFQDFIGGLQGLIQQREGIRPDDPRSHLLLAMLASVFEVSLHYFGEGDERELADIYLDNLKIARKLLK</sequence>
<evidence type="ECO:0000259" key="5">
    <source>
        <dbReference type="PROSITE" id="PS50977"/>
    </source>
</evidence>
<gene>
    <name evidence="6" type="ORF">HJ588_02760</name>
</gene>
<dbReference type="RefSeq" id="WP_171151716.1">
    <property type="nucleotide sequence ID" value="NZ_JABENB010000001.1"/>
</dbReference>
<dbReference type="GO" id="GO:0000976">
    <property type="term" value="F:transcription cis-regulatory region binding"/>
    <property type="evidence" value="ECO:0007669"/>
    <property type="project" value="TreeGrafter"/>
</dbReference>
<name>A0A849ABA6_9MICO</name>
<keyword evidence="7" id="KW-1185">Reference proteome</keyword>
<keyword evidence="3" id="KW-0804">Transcription</keyword>
<dbReference type="PROSITE" id="PS50977">
    <property type="entry name" value="HTH_TETR_2"/>
    <property type="match status" value="1"/>
</dbReference>
<evidence type="ECO:0000256" key="1">
    <source>
        <dbReference type="ARBA" id="ARBA00023015"/>
    </source>
</evidence>
<organism evidence="6 7">
    <name type="scientific">Flexivirga aerilata</name>
    <dbReference type="NCBI Taxonomy" id="1656889"/>
    <lineage>
        <taxon>Bacteria</taxon>
        <taxon>Bacillati</taxon>
        <taxon>Actinomycetota</taxon>
        <taxon>Actinomycetes</taxon>
        <taxon>Micrococcales</taxon>
        <taxon>Dermacoccaceae</taxon>
        <taxon>Flexivirga</taxon>
    </lineage>
</organism>
<comment type="caution">
    <text evidence="6">The sequence shown here is derived from an EMBL/GenBank/DDBJ whole genome shotgun (WGS) entry which is preliminary data.</text>
</comment>
<proteinExistence type="predicted"/>
<dbReference type="AlphaFoldDB" id="A0A849ABA6"/>
<evidence type="ECO:0000256" key="3">
    <source>
        <dbReference type="ARBA" id="ARBA00023163"/>
    </source>
</evidence>
<reference evidence="6 7" key="1">
    <citation type="submission" date="2020-05" db="EMBL/GenBank/DDBJ databases">
        <title>Flexivirga sp. ID2601S isolated from air conditioner.</title>
        <authorList>
            <person name="Kim D.H."/>
        </authorList>
    </citation>
    <scope>NUCLEOTIDE SEQUENCE [LARGE SCALE GENOMIC DNA]</scope>
    <source>
        <strain evidence="6 7">ID2601S</strain>
    </source>
</reference>
<dbReference type="InterPro" id="IPR009057">
    <property type="entry name" value="Homeodomain-like_sf"/>
</dbReference>